<proteinExistence type="predicted"/>
<accession>A0A7V9A9S2</accession>
<protein>
    <submittedName>
        <fullName evidence="1">Uncharacterized protein</fullName>
    </submittedName>
</protein>
<evidence type="ECO:0000313" key="2">
    <source>
        <dbReference type="Proteomes" id="UP000551616"/>
    </source>
</evidence>
<sequence length="765" mass="86812">MSEYDLTTPEGIQGIYDSEFKPLQSKDTWQGWLQKYTKLIERVRTASTDELTSSDLHHDLWESTHISGTGMCSIPMTDAIQSNELREWIASLRDRELSPSGTSRINELKAIHDEILERTKPFTNRRPWLKIMRLLAAIFPNDISCVVDYGKLRQLTKAMFGKAPAGRSEMVTMNAQVYTRLTEVLGPAGEDSESVAKRSMFAWELYRVNAEDTEEEGGEVEGDRPGESKLRFLPNERRTKGITALTGYVNAALKVLDFVQNGATIPETIEFYQQEQPQLKESSIKGHISTIRHSLGLLRLDGTTLHPSSLGQKLLDTEDETLLIPRVLTRIIGFDLILHLLKEKSPRDRSDLIDELRTHLNWTTNFGPSSLLAWAQHLGMVEVNDSQQYTLTEAGQEWAEQVESRPEPVAVESTGTDAPDIPPEKAKTVDFEPPSLDEILDYFDTLPYVFPREIIAQLHIALHMHSFKHFVLLSGLSGTGKTKLAELYANAYHRVTDTKQNRFFRLVPVQPDWTDPSGLLGYVNPLQETVTYAATDFLMFLKSAVTLPKIPHFVCLDEMNLARVEYYFAPFLSAMETEQDVVVHQNDEPVDTIEPRMPWPRNLYIIGTVNMDETTHAFSDKVLDRAFTLEFWEVDLDEFRSRFAKQHSGYPKELLDFAVEKLNGLKEILEPAHQHFGYRTAEEILNFVATNHNDGAGVMGKEAAIDQALLMKALPKIRGQDSHEFRGCLDKLHGFLASNTMPRSAKKIAAMRADLELTGTTRFWR</sequence>
<dbReference type="EMBL" id="JABRWO010000021">
    <property type="protein sequence ID" value="MBA2117845.1"/>
    <property type="molecule type" value="Genomic_DNA"/>
</dbReference>
<dbReference type="InterPro" id="IPR027417">
    <property type="entry name" value="P-loop_NTPase"/>
</dbReference>
<organism evidence="1 2">
    <name type="scientific">Bremerella alba</name>
    <dbReference type="NCBI Taxonomy" id="980252"/>
    <lineage>
        <taxon>Bacteria</taxon>
        <taxon>Pseudomonadati</taxon>
        <taxon>Planctomycetota</taxon>
        <taxon>Planctomycetia</taxon>
        <taxon>Pirellulales</taxon>
        <taxon>Pirellulaceae</taxon>
        <taxon>Bremerella</taxon>
    </lineage>
</organism>
<gene>
    <name evidence="1" type="ORF">HOV93_50510</name>
</gene>
<dbReference type="RefSeq" id="WP_207399204.1">
    <property type="nucleotide sequence ID" value="NZ_JABRWO010000021.1"/>
</dbReference>
<comment type="caution">
    <text evidence="1">The sequence shown here is derived from an EMBL/GenBank/DDBJ whole genome shotgun (WGS) entry which is preliminary data.</text>
</comment>
<reference evidence="1 2" key="1">
    <citation type="submission" date="2020-05" db="EMBL/GenBank/DDBJ databases">
        <title>Bremerella alba sp. nov., a novel planctomycete isolated from the surface of the macroalga Fucus spiralis.</title>
        <authorList>
            <person name="Godinho O."/>
            <person name="Botelho R."/>
            <person name="Albuquerque L."/>
            <person name="Wiegand S."/>
            <person name="Da Costa M.S."/>
            <person name="Lobo-Da-Cunha A."/>
            <person name="Jogler C."/>
            <person name="Lage O.M."/>
        </authorList>
    </citation>
    <scope>NUCLEOTIDE SEQUENCE [LARGE SCALE GENOMIC DNA]</scope>
    <source>
        <strain evidence="1 2">FF15</strain>
    </source>
</reference>
<keyword evidence="2" id="KW-1185">Reference proteome</keyword>
<name>A0A7V9A9S2_9BACT</name>
<dbReference type="SUPFAM" id="SSF52540">
    <property type="entry name" value="P-loop containing nucleoside triphosphate hydrolases"/>
    <property type="match status" value="1"/>
</dbReference>
<dbReference type="AlphaFoldDB" id="A0A7V9A9S2"/>
<dbReference type="Gene3D" id="3.40.50.300">
    <property type="entry name" value="P-loop containing nucleotide triphosphate hydrolases"/>
    <property type="match status" value="1"/>
</dbReference>
<evidence type="ECO:0000313" key="1">
    <source>
        <dbReference type="EMBL" id="MBA2117845.1"/>
    </source>
</evidence>
<dbReference type="Proteomes" id="UP000551616">
    <property type="component" value="Unassembled WGS sequence"/>
</dbReference>